<evidence type="ECO:0008006" key="4">
    <source>
        <dbReference type="Google" id="ProtNLM"/>
    </source>
</evidence>
<dbReference type="EMBL" id="PGGS01000328">
    <property type="protein sequence ID" value="PNH05169.1"/>
    <property type="molecule type" value="Genomic_DNA"/>
</dbReference>
<keyword evidence="3" id="KW-1185">Reference proteome</keyword>
<protein>
    <recommendedName>
        <fullName evidence="4">Integrase catalytic domain-containing protein</fullName>
    </recommendedName>
</protein>
<dbReference type="SUPFAM" id="SSF53098">
    <property type="entry name" value="Ribonuclease H-like"/>
    <property type="match status" value="1"/>
</dbReference>
<name>A0A2J7ZY21_9CHLO</name>
<evidence type="ECO:0000313" key="2">
    <source>
        <dbReference type="EMBL" id="PNH05169.1"/>
    </source>
</evidence>
<proteinExistence type="predicted"/>
<sequence length="118" mass="12660">MSDSEKTINPSAAPMAEAVTDNGTEPAAESAELLERCFIDHCTTSAGHPQADGTAERIVKVLNEALRKASARYSPYQLLYGSVVRGHGPPGAVRECFEQPLHFEGPRTDSHRLAAAAR</sequence>
<dbReference type="GO" id="GO:0003676">
    <property type="term" value="F:nucleic acid binding"/>
    <property type="evidence" value="ECO:0007669"/>
    <property type="project" value="InterPro"/>
</dbReference>
<gene>
    <name evidence="2" type="ORF">TSOC_008603</name>
</gene>
<dbReference type="Proteomes" id="UP000236333">
    <property type="component" value="Unassembled WGS sequence"/>
</dbReference>
<accession>A0A2J7ZY21</accession>
<evidence type="ECO:0000256" key="1">
    <source>
        <dbReference type="SAM" id="MobiDB-lite"/>
    </source>
</evidence>
<dbReference type="InterPro" id="IPR036397">
    <property type="entry name" value="RNaseH_sf"/>
</dbReference>
<feature type="region of interest" description="Disordered" evidence="1">
    <location>
        <begin position="1"/>
        <end position="27"/>
    </location>
</feature>
<comment type="caution">
    <text evidence="2">The sequence shown here is derived from an EMBL/GenBank/DDBJ whole genome shotgun (WGS) entry which is preliminary data.</text>
</comment>
<dbReference type="Gene3D" id="3.30.420.10">
    <property type="entry name" value="Ribonuclease H-like superfamily/Ribonuclease H"/>
    <property type="match status" value="1"/>
</dbReference>
<dbReference type="AlphaFoldDB" id="A0A2J7ZY21"/>
<dbReference type="OrthoDB" id="2016337at2759"/>
<reference evidence="2 3" key="1">
    <citation type="journal article" date="2017" name="Mol. Biol. Evol.">
        <title>The 4-celled Tetrabaena socialis nuclear genome reveals the essential components for genetic control of cell number at the origin of multicellularity in the volvocine lineage.</title>
        <authorList>
            <person name="Featherston J."/>
            <person name="Arakaki Y."/>
            <person name="Hanschen E.R."/>
            <person name="Ferris P.J."/>
            <person name="Michod R.E."/>
            <person name="Olson B.J.S.C."/>
            <person name="Nozaki H."/>
            <person name="Durand P.M."/>
        </authorList>
    </citation>
    <scope>NUCLEOTIDE SEQUENCE [LARGE SCALE GENOMIC DNA]</scope>
    <source>
        <strain evidence="2 3">NIES-571</strain>
    </source>
</reference>
<dbReference type="InterPro" id="IPR012337">
    <property type="entry name" value="RNaseH-like_sf"/>
</dbReference>
<organism evidence="2 3">
    <name type="scientific">Tetrabaena socialis</name>
    <dbReference type="NCBI Taxonomy" id="47790"/>
    <lineage>
        <taxon>Eukaryota</taxon>
        <taxon>Viridiplantae</taxon>
        <taxon>Chlorophyta</taxon>
        <taxon>core chlorophytes</taxon>
        <taxon>Chlorophyceae</taxon>
        <taxon>CS clade</taxon>
        <taxon>Chlamydomonadales</taxon>
        <taxon>Tetrabaenaceae</taxon>
        <taxon>Tetrabaena</taxon>
    </lineage>
</organism>
<evidence type="ECO:0000313" key="3">
    <source>
        <dbReference type="Proteomes" id="UP000236333"/>
    </source>
</evidence>